<name>A0A0M6X0M0_9FIRM</name>
<dbReference type="InterPro" id="IPR003593">
    <property type="entry name" value="AAA+_ATPase"/>
</dbReference>
<dbReference type="STRING" id="360807.ERS852392_03507"/>
<dbReference type="Proteomes" id="UP000095395">
    <property type="component" value="Unassembled WGS sequence"/>
</dbReference>
<dbReference type="EC" id="3.4.24.-" evidence="6"/>
<dbReference type="OrthoDB" id="9806903at2"/>
<keyword evidence="2" id="KW-0547">Nucleotide-binding</keyword>
<keyword evidence="6" id="KW-0645">Protease</keyword>
<evidence type="ECO:0000313" key="8">
    <source>
        <dbReference type="Proteomes" id="UP000095395"/>
    </source>
</evidence>
<accession>A0A0M6X0M0</accession>
<dbReference type="CDD" id="cd19481">
    <property type="entry name" value="RecA-like_protease"/>
    <property type="match status" value="1"/>
</dbReference>
<dbReference type="GO" id="GO:0006508">
    <property type="term" value="P:proteolysis"/>
    <property type="evidence" value="ECO:0007669"/>
    <property type="project" value="UniProtKB-KW"/>
</dbReference>
<feature type="domain" description="AAA+ ATPase" evidence="4">
    <location>
        <begin position="116"/>
        <end position="248"/>
    </location>
</feature>
<dbReference type="InterPro" id="IPR003959">
    <property type="entry name" value="ATPase_AAA_core"/>
</dbReference>
<dbReference type="PANTHER" id="PTHR23073">
    <property type="entry name" value="26S PROTEASOME REGULATORY SUBUNIT"/>
    <property type="match status" value="1"/>
</dbReference>
<evidence type="ECO:0000259" key="4">
    <source>
        <dbReference type="SMART" id="SM00382"/>
    </source>
</evidence>
<evidence type="ECO:0000313" key="6">
    <source>
        <dbReference type="EMBL" id="CUO55642.1"/>
    </source>
</evidence>
<comment type="similarity">
    <text evidence="1">Belongs to the AAA ATPase family.</text>
</comment>
<dbReference type="Pfam" id="PF00004">
    <property type="entry name" value="AAA"/>
    <property type="match status" value="1"/>
</dbReference>
<keyword evidence="3" id="KW-0067">ATP-binding</keyword>
<dbReference type="Proteomes" id="UP000049828">
    <property type="component" value="Unassembled WGS sequence"/>
</dbReference>
<dbReference type="SUPFAM" id="SSF52540">
    <property type="entry name" value="P-loop containing nucleoside triphosphate hydrolases"/>
    <property type="match status" value="1"/>
</dbReference>
<dbReference type="GO" id="GO:0016887">
    <property type="term" value="F:ATP hydrolysis activity"/>
    <property type="evidence" value="ECO:0007669"/>
    <property type="project" value="InterPro"/>
</dbReference>
<reference evidence="7" key="2">
    <citation type="submission" date="2015-05" db="EMBL/GenBank/DDBJ databases">
        <authorList>
            <consortium name="Pathogen Informatics"/>
        </authorList>
    </citation>
    <scope>NUCLEOTIDE SEQUENCE [LARGE SCALE GENOMIC DNA]</scope>
    <source>
        <strain evidence="6 8">2789STDY5608835</strain>
        <strain evidence="7">L1-83</strain>
    </source>
</reference>
<dbReference type="EMBL" id="CYYR01000049">
    <property type="protein sequence ID" value="CUO55642.1"/>
    <property type="molecule type" value="Genomic_DNA"/>
</dbReference>
<protein>
    <submittedName>
        <fullName evidence="6">ATP-dependent zinc metalloprotease FtsH</fullName>
        <ecNumber evidence="6">3.4.24.-</ecNumber>
    </submittedName>
</protein>
<dbReference type="AlphaFoldDB" id="A0A0M6X0M0"/>
<dbReference type="InterPro" id="IPR027417">
    <property type="entry name" value="P-loop_NTPase"/>
</dbReference>
<evidence type="ECO:0000256" key="2">
    <source>
        <dbReference type="ARBA" id="ARBA00022741"/>
    </source>
</evidence>
<keyword evidence="7" id="KW-1185">Reference proteome</keyword>
<dbReference type="SMART" id="SM00382">
    <property type="entry name" value="AAA"/>
    <property type="match status" value="1"/>
</dbReference>
<keyword evidence="6" id="KW-0378">Hydrolase</keyword>
<organism evidence="5 7">
    <name type="scientific">Roseburia inulinivorans</name>
    <dbReference type="NCBI Taxonomy" id="360807"/>
    <lineage>
        <taxon>Bacteria</taxon>
        <taxon>Bacillati</taxon>
        <taxon>Bacillota</taxon>
        <taxon>Clostridia</taxon>
        <taxon>Lachnospirales</taxon>
        <taxon>Lachnospiraceae</taxon>
        <taxon>Roseburia</taxon>
    </lineage>
</organism>
<evidence type="ECO:0000313" key="5">
    <source>
        <dbReference type="EMBL" id="CRL42959.1"/>
    </source>
</evidence>
<keyword evidence="6" id="KW-0482">Metalloprotease</keyword>
<evidence type="ECO:0000256" key="1">
    <source>
        <dbReference type="ARBA" id="ARBA00006914"/>
    </source>
</evidence>
<proteinExistence type="inferred from homology"/>
<dbReference type="EMBL" id="CVRS01000112">
    <property type="protein sequence ID" value="CRL42959.1"/>
    <property type="molecule type" value="Genomic_DNA"/>
</dbReference>
<dbReference type="Gene3D" id="3.40.50.300">
    <property type="entry name" value="P-loop containing nucleotide triphosphate hydrolases"/>
    <property type="match status" value="1"/>
</dbReference>
<sequence>MYTEISKIIEGGLSGDREKVYNYAKVLADNLEETGEKSLSKKIYRIINNRKSGMLALDSLSSKPVDSESRMDIVDISYPDIDIDSLVLNKNTENEIEDFIKCYKSRDKLIAAGIDETNTLLLYGPPGCGKTTVAKYISMKTGLPLITARLDGLISSLLGSTAKNIRKIFDFASRQECILFLDEFDVIAKVRDDKNETGELKRVVNSLIQNIDIFSRDSIIIAATNHHELLDPAIWRRFNRVLAIEKPSTEDIQKLIDGYIKKGNVLFDINLKKQKMLGNSLSGLSHADVKTVINNAIKSCLINGDQKIVMFDILREAYFFRYHVISDEDEYIRYLIKNGMTHRELQELGFPLRKVQMISKQLRGDDDNGEETSD</sequence>
<dbReference type="InterPro" id="IPR050221">
    <property type="entry name" value="26S_Proteasome_ATPase"/>
</dbReference>
<dbReference type="RefSeq" id="WP_055040433.1">
    <property type="nucleotide sequence ID" value="NZ_CVRS01000112.1"/>
</dbReference>
<dbReference type="GO" id="GO:0008237">
    <property type="term" value="F:metallopeptidase activity"/>
    <property type="evidence" value="ECO:0007669"/>
    <property type="project" value="UniProtKB-KW"/>
</dbReference>
<dbReference type="GO" id="GO:0005524">
    <property type="term" value="F:ATP binding"/>
    <property type="evidence" value="ECO:0007669"/>
    <property type="project" value="UniProtKB-KW"/>
</dbReference>
<gene>
    <name evidence="6" type="primary">ftsH_4</name>
    <name evidence="6" type="ORF">ERS852392_03507</name>
    <name evidence="5" type="ORF">RIL183_33271</name>
</gene>
<reference evidence="5" key="1">
    <citation type="submission" date="2015-05" db="EMBL/GenBank/DDBJ databases">
        <authorList>
            <person name="Wang D.B."/>
            <person name="Wang M."/>
        </authorList>
    </citation>
    <scope>NUCLEOTIDE SEQUENCE [LARGE SCALE GENOMIC DNA]</scope>
    <source>
        <strain evidence="5">L1-83</strain>
    </source>
</reference>
<evidence type="ECO:0000256" key="3">
    <source>
        <dbReference type="ARBA" id="ARBA00022840"/>
    </source>
</evidence>
<evidence type="ECO:0000313" key="7">
    <source>
        <dbReference type="Proteomes" id="UP000049828"/>
    </source>
</evidence>